<keyword evidence="2" id="KW-1185">Reference proteome</keyword>
<dbReference type="Proteomes" id="UP000199469">
    <property type="component" value="Unassembled WGS sequence"/>
</dbReference>
<sequence>MSTVREVLVYPNDRETIAHAEARALHILVVFENYQFYSNKKS</sequence>
<dbReference type="EMBL" id="FOIU01000001">
    <property type="protein sequence ID" value="SEW30437.1"/>
    <property type="molecule type" value="Genomic_DNA"/>
</dbReference>
<name>A0A1I0QS64_9FLAO</name>
<gene>
    <name evidence="1" type="ORF">SAMN05421841_2141</name>
</gene>
<dbReference type="STRING" id="356305.SAMN05421841_2141"/>
<reference evidence="2" key="1">
    <citation type="submission" date="2016-10" db="EMBL/GenBank/DDBJ databases">
        <authorList>
            <person name="Varghese N."/>
            <person name="Submissions S."/>
        </authorList>
    </citation>
    <scope>NUCLEOTIDE SEQUENCE [LARGE SCALE GENOMIC DNA]</scope>
    <source>
        <strain evidence="2">DSM 17724</strain>
    </source>
</reference>
<dbReference type="AlphaFoldDB" id="A0A1I0QS64"/>
<proteinExistence type="predicted"/>
<evidence type="ECO:0000313" key="2">
    <source>
        <dbReference type="Proteomes" id="UP000199469"/>
    </source>
</evidence>
<accession>A0A1I0QS64</accession>
<organism evidence="1 2">
    <name type="scientific">Chryseobacterium wanjuense</name>
    <dbReference type="NCBI Taxonomy" id="356305"/>
    <lineage>
        <taxon>Bacteria</taxon>
        <taxon>Pseudomonadati</taxon>
        <taxon>Bacteroidota</taxon>
        <taxon>Flavobacteriia</taxon>
        <taxon>Flavobacteriales</taxon>
        <taxon>Weeksellaceae</taxon>
        <taxon>Chryseobacterium group</taxon>
        <taxon>Chryseobacterium</taxon>
    </lineage>
</organism>
<evidence type="ECO:0000313" key="1">
    <source>
        <dbReference type="EMBL" id="SEW30437.1"/>
    </source>
</evidence>
<protein>
    <submittedName>
        <fullName evidence="1">Uncharacterized protein</fullName>
    </submittedName>
</protein>